<organism evidence="3 4">
    <name type="scientific">Kutzneria chonburiensis</name>
    <dbReference type="NCBI Taxonomy" id="1483604"/>
    <lineage>
        <taxon>Bacteria</taxon>
        <taxon>Bacillati</taxon>
        <taxon>Actinomycetota</taxon>
        <taxon>Actinomycetes</taxon>
        <taxon>Pseudonocardiales</taxon>
        <taxon>Pseudonocardiaceae</taxon>
        <taxon>Kutzneria</taxon>
    </lineage>
</organism>
<gene>
    <name evidence="3" type="ORF">ACFFH7_02680</name>
</gene>
<dbReference type="RefSeq" id="WP_273939139.1">
    <property type="nucleotide sequence ID" value="NZ_CP097263.1"/>
</dbReference>
<dbReference type="InterPro" id="IPR005149">
    <property type="entry name" value="Tscrpt_reg_PadR_N"/>
</dbReference>
<comment type="caution">
    <text evidence="3">The sequence shown here is derived from an EMBL/GenBank/DDBJ whole genome shotgun (WGS) entry which is preliminary data.</text>
</comment>
<dbReference type="PANTHER" id="PTHR43252">
    <property type="entry name" value="TRANSCRIPTIONAL REGULATOR YQJI"/>
    <property type="match status" value="1"/>
</dbReference>
<evidence type="ECO:0000259" key="2">
    <source>
        <dbReference type="Pfam" id="PF10400"/>
    </source>
</evidence>
<protein>
    <submittedName>
        <fullName evidence="3">PadR family transcriptional regulator</fullName>
    </submittedName>
</protein>
<feature type="domain" description="Transcription regulator PadR C-terminal" evidence="2">
    <location>
        <begin position="90"/>
        <end position="168"/>
    </location>
</feature>
<evidence type="ECO:0000313" key="4">
    <source>
        <dbReference type="Proteomes" id="UP001589810"/>
    </source>
</evidence>
<accession>A0ABV6MJA0</accession>
<keyword evidence="4" id="KW-1185">Reference proteome</keyword>
<sequence length="174" mass="19740">MSLRHALIGLLRERPASGYDLMQIFEKSLHQVWPATKSQVYAELAKLAEAGLIAVTAEGPRGRREYAPTEAGLAELRHWLVEVTPEEHQRSETLLRVFLLGAVDRAQAKEFMLAVRERTLADLARLDALTASIDWDGHGDTDLARYGVIVMEWGRRMMEMTREWSEWGAARIPD</sequence>
<dbReference type="EMBL" id="JBHLUD010000001">
    <property type="protein sequence ID" value="MFC0540365.1"/>
    <property type="molecule type" value="Genomic_DNA"/>
</dbReference>
<dbReference type="Gene3D" id="1.10.10.10">
    <property type="entry name" value="Winged helix-like DNA-binding domain superfamily/Winged helix DNA-binding domain"/>
    <property type="match status" value="1"/>
</dbReference>
<dbReference type="Proteomes" id="UP001589810">
    <property type="component" value="Unassembled WGS sequence"/>
</dbReference>
<evidence type="ECO:0000259" key="1">
    <source>
        <dbReference type="Pfam" id="PF03551"/>
    </source>
</evidence>
<dbReference type="PANTHER" id="PTHR43252:SF2">
    <property type="entry name" value="TRANSCRIPTION REGULATOR, PADR-LIKE FAMILY"/>
    <property type="match status" value="1"/>
</dbReference>
<proteinExistence type="predicted"/>
<feature type="domain" description="Transcription regulator PadR N-terminal" evidence="1">
    <location>
        <begin position="8"/>
        <end position="77"/>
    </location>
</feature>
<dbReference type="InterPro" id="IPR036388">
    <property type="entry name" value="WH-like_DNA-bd_sf"/>
</dbReference>
<dbReference type="Pfam" id="PF03551">
    <property type="entry name" value="PadR"/>
    <property type="match status" value="1"/>
</dbReference>
<reference evidence="3 4" key="1">
    <citation type="submission" date="2024-09" db="EMBL/GenBank/DDBJ databases">
        <authorList>
            <person name="Sun Q."/>
            <person name="Mori K."/>
        </authorList>
    </citation>
    <scope>NUCLEOTIDE SEQUENCE [LARGE SCALE GENOMIC DNA]</scope>
    <source>
        <strain evidence="3 4">TBRC 1432</strain>
    </source>
</reference>
<evidence type="ECO:0000313" key="3">
    <source>
        <dbReference type="EMBL" id="MFC0540365.1"/>
    </source>
</evidence>
<dbReference type="SUPFAM" id="SSF46785">
    <property type="entry name" value="Winged helix' DNA-binding domain"/>
    <property type="match status" value="1"/>
</dbReference>
<dbReference type="InterPro" id="IPR036390">
    <property type="entry name" value="WH_DNA-bd_sf"/>
</dbReference>
<name>A0ABV6MJA0_9PSEU</name>
<dbReference type="Pfam" id="PF10400">
    <property type="entry name" value="Vir_act_alpha_C"/>
    <property type="match status" value="1"/>
</dbReference>
<dbReference type="InterPro" id="IPR018309">
    <property type="entry name" value="Tscrpt_reg_PadR_C"/>
</dbReference>